<dbReference type="PANTHER" id="PTHR30329:SF21">
    <property type="entry name" value="LIPOPROTEIN YIAD-RELATED"/>
    <property type="match status" value="1"/>
</dbReference>
<sequence>MMKTLMKSTAALALAVTTPIPAFAQESAPSGDAPVCSLEVFELPCALPQGDVLEDLDDVRALLQEEGIASPDDVIATIVANEGTVPEDMRDMLAGILSTDGEPGTTDEVPADTAGTPAEDEAPEQTADAPDDTADAPVEDVAPAPEETADAPVEDVAPAPEETADAPVEDPAPASEETADAPVEDVAPAPEETADAPVEDPAPAPEETADAPVEDPAPAPEEAADAPVEDVAPAPEETAQAPAENGELTEEDIQQALEDQAAADDGTTAPETETPEGETASAEDAVTDIEEDTTAETSTPPEGTDVAEPGEGEPAADLPTCSIDSPTVPCVLADGTVVEDYPAFRDFARAETDGQAAEVLEQLREELGLPAETDTPSAAAAAGAADAPAEAEVETETVEAEDVRTAEEDFDTAANEDVTDDAEAGDDDDGGMSNFQRALLVGLGAVAVGAVLNNGNRVVSNTGDRVVLDTDRGLRVLKNDDVLLRQAGSDVRTETFDDGSTRSFITREDGSQVVTIRAADGTVLRRTLIAVDGTEYQLFDDTVEVQPVEVSALPAAPQQEAQAQLSTSDEQAIRNALLARLAVQPDRTFSLAQIREYKQVRALAPDVALDNLTFATGSAAIDPAQADALVGLGQAIASIIDQDPTQVFLVEGHTDTVGDAAYNLNLSDRRAETVALALTQFFGIPPENLITQGYGESDLLVPQEGDIRENRRASVRNITELLRGA</sequence>
<keyword evidence="1" id="KW-0472">Membrane</keyword>
<dbReference type="InterPro" id="IPR036737">
    <property type="entry name" value="OmpA-like_sf"/>
</dbReference>
<proteinExistence type="predicted"/>
<feature type="chain" id="PRO_5012206524" evidence="3">
    <location>
        <begin position="25"/>
        <end position="725"/>
    </location>
</feature>
<feature type="compositionally biased region" description="Acidic residues" evidence="2">
    <location>
        <begin position="417"/>
        <end position="430"/>
    </location>
</feature>
<dbReference type="Pfam" id="PF00691">
    <property type="entry name" value="OmpA"/>
    <property type="match status" value="1"/>
</dbReference>
<dbReference type="AlphaFoldDB" id="A0A1M6AML4"/>
<dbReference type="Proteomes" id="UP000184292">
    <property type="component" value="Unassembled WGS sequence"/>
</dbReference>
<dbReference type="Gene3D" id="3.30.1330.60">
    <property type="entry name" value="OmpA-like domain"/>
    <property type="match status" value="1"/>
</dbReference>
<feature type="compositionally biased region" description="Acidic residues" evidence="2">
    <location>
        <begin position="118"/>
        <end position="138"/>
    </location>
</feature>
<evidence type="ECO:0000256" key="1">
    <source>
        <dbReference type="PROSITE-ProRule" id="PRU00473"/>
    </source>
</evidence>
<feature type="region of interest" description="Disordered" evidence="2">
    <location>
        <begin position="374"/>
        <end position="431"/>
    </location>
</feature>
<feature type="region of interest" description="Disordered" evidence="2">
    <location>
        <begin position="96"/>
        <end position="327"/>
    </location>
</feature>
<feature type="compositionally biased region" description="Acidic residues" evidence="2">
    <location>
        <begin position="389"/>
        <end position="400"/>
    </location>
</feature>
<name>A0A1M6AML4_9RHOB</name>
<keyword evidence="3" id="KW-0732">Signal</keyword>
<feature type="compositionally biased region" description="Acidic residues" evidence="2">
    <location>
        <begin position="285"/>
        <end position="294"/>
    </location>
</feature>
<dbReference type="PANTHER" id="PTHR30329">
    <property type="entry name" value="STATOR ELEMENT OF FLAGELLAR MOTOR COMPLEX"/>
    <property type="match status" value="1"/>
</dbReference>
<feature type="signal peptide" evidence="3">
    <location>
        <begin position="1"/>
        <end position="24"/>
    </location>
</feature>
<dbReference type="GO" id="GO:0016020">
    <property type="term" value="C:membrane"/>
    <property type="evidence" value="ECO:0007669"/>
    <property type="project" value="UniProtKB-UniRule"/>
</dbReference>
<feature type="compositionally biased region" description="Low complexity" evidence="2">
    <location>
        <begin position="229"/>
        <end position="244"/>
    </location>
</feature>
<protein>
    <submittedName>
        <fullName evidence="5">Outer membrane protein OmpA</fullName>
    </submittedName>
</protein>
<dbReference type="OrthoDB" id="9792021at2"/>
<reference evidence="5 6" key="1">
    <citation type="submission" date="2016-11" db="EMBL/GenBank/DDBJ databases">
        <authorList>
            <person name="Jaros S."/>
            <person name="Januszkiewicz K."/>
            <person name="Wedrychowicz H."/>
        </authorList>
    </citation>
    <scope>NUCLEOTIDE SEQUENCE [LARGE SCALE GENOMIC DNA]</scope>
    <source>
        <strain evidence="5 6">DSM 100565</strain>
    </source>
</reference>
<dbReference type="CDD" id="cd07185">
    <property type="entry name" value="OmpA_C-like"/>
    <property type="match status" value="1"/>
</dbReference>
<accession>A0A1M6AML4</accession>
<evidence type="ECO:0000256" key="3">
    <source>
        <dbReference type="SAM" id="SignalP"/>
    </source>
</evidence>
<gene>
    <name evidence="5" type="ORF">SAMN05444417_0521</name>
</gene>
<evidence type="ECO:0000256" key="2">
    <source>
        <dbReference type="SAM" id="MobiDB-lite"/>
    </source>
</evidence>
<evidence type="ECO:0000313" key="6">
    <source>
        <dbReference type="Proteomes" id="UP000184292"/>
    </source>
</evidence>
<dbReference type="RefSeq" id="WP_073326242.1">
    <property type="nucleotide sequence ID" value="NZ_FQYO01000001.1"/>
</dbReference>
<dbReference type="PROSITE" id="PS51123">
    <property type="entry name" value="OMPA_2"/>
    <property type="match status" value="1"/>
</dbReference>
<organism evidence="5 6">
    <name type="scientific">Wenxinia saemankumensis</name>
    <dbReference type="NCBI Taxonomy" id="1447782"/>
    <lineage>
        <taxon>Bacteria</taxon>
        <taxon>Pseudomonadati</taxon>
        <taxon>Pseudomonadota</taxon>
        <taxon>Alphaproteobacteria</taxon>
        <taxon>Rhodobacterales</taxon>
        <taxon>Roseobacteraceae</taxon>
        <taxon>Wenxinia</taxon>
    </lineage>
</organism>
<dbReference type="SUPFAM" id="SSF103088">
    <property type="entry name" value="OmpA-like"/>
    <property type="match status" value="1"/>
</dbReference>
<dbReference type="InterPro" id="IPR050330">
    <property type="entry name" value="Bact_OuterMem_StrucFunc"/>
</dbReference>
<feature type="compositionally biased region" description="Low complexity" evidence="2">
    <location>
        <begin position="254"/>
        <end position="283"/>
    </location>
</feature>
<dbReference type="STRING" id="1447782.SAMN05444417_0521"/>
<feature type="compositionally biased region" description="Low complexity" evidence="2">
    <location>
        <begin position="374"/>
        <end position="388"/>
    </location>
</feature>
<dbReference type="InterPro" id="IPR006665">
    <property type="entry name" value="OmpA-like"/>
</dbReference>
<evidence type="ECO:0000259" key="4">
    <source>
        <dbReference type="PROSITE" id="PS51123"/>
    </source>
</evidence>
<keyword evidence="6" id="KW-1185">Reference proteome</keyword>
<evidence type="ECO:0000313" key="5">
    <source>
        <dbReference type="EMBL" id="SHI37740.1"/>
    </source>
</evidence>
<feature type="domain" description="OmpA-like" evidence="4">
    <location>
        <begin position="601"/>
        <end position="721"/>
    </location>
</feature>
<dbReference type="EMBL" id="FQYO01000001">
    <property type="protein sequence ID" value="SHI37740.1"/>
    <property type="molecule type" value="Genomic_DNA"/>
</dbReference>